<dbReference type="OrthoDB" id="8062037at2759"/>
<dbReference type="EMBL" id="AGSI01000004">
    <property type="protein sequence ID" value="EIE25615.1"/>
    <property type="molecule type" value="Genomic_DNA"/>
</dbReference>
<dbReference type="PANTHER" id="PTHR47035">
    <property type="entry name" value="OS11G0150450 PROTEIN"/>
    <property type="match status" value="1"/>
</dbReference>
<feature type="domain" description="RING-type" evidence="2">
    <location>
        <begin position="8"/>
        <end position="50"/>
    </location>
</feature>
<comment type="caution">
    <text evidence="3">The sequence shown here is derived from an EMBL/GenBank/DDBJ whole genome shotgun (WGS) entry which is preliminary data.</text>
</comment>
<sequence>MSRHEEACSVCLGEYEVNERVKRLPPCGHEFHEACIDLWLTNHVTCPMCRCSLLPPQVRPVLH</sequence>
<dbReference type="AlphaFoldDB" id="I0Z4P6"/>
<dbReference type="eggNOG" id="KOG0800">
    <property type="taxonomic scope" value="Eukaryota"/>
</dbReference>
<dbReference type="GeneID" id="17043616"/>
<dbReference type="InterPro" id="IPR013083">
    <property type="entry name" value="Znf_RING/FYVE/PHD"/>
</dbReference>
<evidence type="ECO:0000259" key="2">
    <source>
        <dbReference type="PROSITE" id="PS50089"/>
    </source>
</evidence>
<dbReference type="Gene3D" id="3.30.40.10">
    <property type="entry name" value="Zinc/RING finger domain, C3HC4 (zinc finger)"/>
    <property type="match status" value="1"/>
</dbReference>
<dbReference type="STRING" id="574566.I0Z4P6"/>
<gene>
    <name evidence="3" type="ORF">COCSUDRAFT_83622</name>
</gene>
<organism evidence="3 4">
    <name type="scientific">Coccomyxa subellipsoidea (strain C-169)</name>
    <name type="common">Green microalga</name>
    <dbReference type="NCBI Taxonomy" id="574566"/>
    <lineage>
        <taxon>Eukaryota</taxon>
        <taxon>Viridiplantae</taxon>
        <taxon>Chlorophyta</taxon>
        <taxon>core chlorophytes</taxon>
        <taxon>Trebouxiophyceae</taxon>
        <taxon>Trebouxiophyceae incertae sedis</taxon>
        <taxon>Coccomyxaceae</taxon>
        <taxon>Coccomyxa</taxon>
        <taxon>Coccomyxa subellipsoidea</taxon>
    </lineage>
</organism>
<dbReference type="Pfam" id="PF13639">
    <property type="entry name" value="zf-RING_2"/>
    <property type="match status" value="1"/>
</dbReference>
<dbReference type="SUPFAM" id="SSF57850">
    <property type="entry name" value="RING/U-box"/>
    <property type="match status" value="1"/>
</dbReference>
<name>I0Z4P6_COCSC</name>
<proteinExistence type="predicted"/>
<dbReference type="RefSeq" id="XP_005650159.1">
    <property type="nucleotide sequence ID" value="XM_005650102.1"/>
</dbReference>
<keyword evidence="1" id="KW-0862">Zinc</keyword>
<dbReference type="Proteomes" id="UP000007264">
    <property type="component" value="Unassembled WGS sequence"/>
</dbReference>
<dbReference type="PANTHER" id="PTHR47035:SF3">
    <property type="entry name" value="OS11G0150450 PROTEIN"/>
    <property type="match status" value="1"/>
</dbReference>
<keyword evidence="4" id="KW-1185">Reference proteome</keyword>
<evidence type="ECO:0000256" key="1">
    <source>
        <dbReference type="PROSITE-ProRule" id="PRU00175"/>
    </source>
</evidence>
<dbReference type="PROSITE" id="PS50089">
    <property type="entry name" value="ZF_RING_2"/>
    <property type="match status" value="1"/>
</dbReference>
<keyword evidence="1" id="KW-0863">Zinc-finger</keyword>
<accession>I0Z4P6</accession>
<dbReference type="GO" id="GO:0008270">
    <property type="term" value="F:zinc ion binding"/>
    <property type="evidence" value="ECO:0007669"/>
    <property type="project" value="UniProtKB-KW"/>
</dbReference>
<evidence type="ECO:0000313" key="4">
    <source>
        <dbReference type="Proteomes" id="UP000007264"/>
    </source>
</evidence>
<dbReference type="KEGG" id="csl:COCSUDRAFT_83622"/>
<reference evidence="3 4" key="1">
    <citation type="journal article" date="2012" name="Genome Biol.">
        <title>The genome of the polar eukaryotic microalga coccomyxa subellipsoidea reveals traits of cold adaptation.</title>
        <authorList>
            <person name="Blanc G."/>
            <person name="Agarkova I."/>
            <person name="Grimwood J."/>
            <person name="Kuo A."/>
            <person name="Brueggeman A."/>
            <person name="Dunigan D."/>
            <person name="Gurnon J."/>
            <person name="Ladunga I."/>
            <person name="Lindquist E."/>
            <person name="Lucas S."/>
            <person name="Pangilinan J."/>
            <person name="Proschold T."/>
            <person name="Salamov A."/>
            <person name="Schmutz J."/>
            <person name="Weeks D."/>
            <person name="Yamada T."/>
            <person name="Claverie J.M."/>
            <person name="Grigoriev I."/>
            <person name="Van Etten J."/>
            <person name="Lomsadze A."/>
            <person name="Borodovsky M."/>
        </authorList>
    </citation>
    <scope>NUCLEOTIDE SEQUENCE [LARGE SCALE GENOMIC DNA]</scope>
    <source>
        <strain evidence="3 4">C-169</strain>
    </source>
</reference>
<dbReference type="SMART" id="SM00184">
    <property type="entry name" value="RING"/>
    <property type="match status" value="1"/>
</dbReference>
<evidence type="ECO:0000313" key="3">
    <source>
        <dbReference type="EMBL" id="EIE25615.1"/>
    </source>
</evidence>
<dbReference type="InterPro" id="IPR053070">
    <property type="entry name" value="RING-type_E3_ubiquitin-ligase"/>
</dbReference>
<dbReference type="InterPro" id="IPR001841">
    <property type="entry name" value="Znf_RING"/>
</dbReference>
<protein>
    <recommendedName>
        <fullName evidence="2">RING-type domain-containing protein</fullName>
    </recommendedName>
</protein>
<keyword evidence="1" id="KW-0479">Metal-binding</keyword>